<dbReference type="KEGG" id="swp:swp_1313"/>
<dbReference type="AlphaFoldDB" id="B8CJK4"/>
<gene>
    <name evidence="1" type="ordered locus">swp_1313</name>
</gene>
<dbReference type="EMBL" id="CP000472">
    <property type="protein sequence ID" value="ACJ28101.1"/>
    <property type="molecule type" value="Genomic_DNA"/>
</dbReference>
<proteinExistence type="predicted"/>
<protein>
    <submittedName>
        <fullName evidence="1">Uncharacterized protein</fullName>
    </submittedName>
</protein>
<accession>B8CJK4</accession>
<dbReference type="Proteomes" id="UP000000753">
    <property type="component" value="Chromosome"/>
</dbReference>
<dbReference type="HOGENOM" id="CLU_3391296_0_0_6"/>
<evidence type="ECO:0000313" key="1">
    <source>
        <dbReference type="EMBL" id="ACJ28101.1"/>
    </source>
</evidence>
<evidence type="ECO:0000313" key="2">
    <source>
        <dbReference type="Proteomes" id="UP000000753"/>
    </source>
</evidence>
<name>B8CJK4_SHEPW</name>
<organism evidence="1 2">
    <name type="scientific">Shewanella piezotolerans (strain WP3 / JCM 13877)</name>
    <dbReference type="NCBI Taxonomy" id="225849"/>
    <lineage>
        <taxon>Bacteria</taxon>
        <taxon>Pseudomonadati</taxon>
        <taxon>Pseudomonadota</taxon>
        <taxon>Gammaproteobacteria</taxon>
        <taxon>Alteromonadales</taxon>
        <taxon>Shewanellaceae</taxon>
        <taxon>Shewanella</taxon>
    </lineage>
</organism>
<reference evidence="1 2" key="1">
    <citation type="journal article" date="2008" name="PLoS ONE">
        <title>Environmental adaptation: genomic analysis of the piezotolerant and psychrotolerant deep-sea iron reducing bacterium Shewanella piezotolerans WP3.</title>
        <authorList>
            <person name="Wang F."/>
            <person name="Wang J."/>
            <person name="Jian H."/>
            <person name="Zhang B."/>
            <person name="Li S."/>
            <person name="Wang F."/>
            <person name="Zeng X."/>
            <person name="Gao L."/>
            <person name="Bartlett D.H."/>
            <person name="Yu J."/>
            <person name="Hu S."/>
            <person name="Xiao X."/>
        </authorList>
    </citation>
    <scope>NUCLEOTIDE SEQUENCE [LARGE SCALE GENOMIC DNA]</scope>
    <source>
        <strain evidence="2">WP3 / JCM 13877</strain>
    </source>
</reference>
<keyword evidence="2" id="KW-1185">Reference proteome</keyword>
<sequence length="32" mass="3410">MTVKQGDIDTMLKLESIVSHSGNPFGCSDEVA</sequence>